<feature type="region of interest" description="Disordered" evidence="1">
    <location>
        <begin position="1"/>
        <end position="135"/>
    </location>
</feature>
<reference evidence="2" key="1">
    <citation type="journal article" date="2014" name="PLoS ONE">
        <title>Transcriptome-Based Identification of ABC Transporters in the Western Tarnished Plant Bug Lygus hesperus.</title>
        <authorList>
            <person name="Hull J.J."/>
            <person name="Chaney K."/>
            <person name="Geib S.M."/>
            <person name="Fabrick J.A."/>
            <person name="Brent C.S."/>
            <person name="Walsh D."/>
            <person name="Lavine L.C."/>
        </authorList>
    </citation>
    <scope>NUCLEOTIDE SEQUENCE</scope>
</reference>
<sequence>MASHPITSLRCEGGDETDSAGDSLMDDTSHNTQSDQLQIPCEIEGTTDDVSQDRNPTVVKFVTGTANGDSDGDGNNGGGDDEDGSGRYTSRSVDSNGDRDGAVEDMGNSMDKSTIAEDMENSVNKSTIADDEAAVPIRGYSRARHFFTSPPEYCPSPFLYTSDSDPVAI</sequence>
<keyword evidence="2" id="KW-0813">Transport</keyword>
<evidence type="ECO:0000313" key="2">
    <source>
        <dbReference type="EMBL" id="JAG41451.1"/>
    </source>
</evidence>
<reference evidence="2" key="2">
    <citation type="submission" date="2014-07" db="EMBL/GenBank/DDBJ databases">
        <authorList>
            <person name="Hull J."/>
        </authorList>
    </citation>
    <scope>NUCLEOTIDE SEQUENCE</scope>
</reference>
<dbReference type="EMBL" id="GBHO01002153">
    <property type="protein sequence ID" value="JAG41451.1"/>
    <property type="molecule type" value="Transcribed_RNA"/>
</dbReference>
<protein>
    <submittedName>
        <fullName evidence="2">Sodium channel protein type 4 subunit alpha B</fullName>
    </submittedName>
</protein>
<accession>A0A0A9ZC32</accession>
<evidence type="ECO:0000313" key="3">
    <source>
        <dbReference type="EMBL" id="JAQ17355.1"/>
    </source>
</evidence>
<gene>
    <name evidence="2" type="primary">scn4ab_54</name>
    <name evidence="2" type="ORF">CM83_2241</name>
    <name evidence="3" type="ORF">g.11559</name>
</gene>
<proteinExistence type="predicted"/>
<dbReference type="EMBL" id="GDHC01001274">
    <property type="protein sequence ID" value="JAQ17355.1"/>
    <property type="molecule type" value="Transcribed_RNA"/>
</dbReference>
<reference evidence="3" key="3">
    <citation type="journal article" date="2016" name="Gigascience">
        <title>De novo construction of an expanded transcriptome assembly for the western tarnished plant bug, Lygus hesperus.</title>
        <authorList>
            <person name="Tassone E.E."/>
            <person name="Geib S.M."/>
            <person name="Hall B."/>
            <person name="Fabrick J.A."/>
            <person name="Brent C.S."/>
            <person name="Hull J.J."/>
        </authorList>
    </citation>
    <scope>NUCLEOTIDE SEQUENCE</scope>
</reference>
<evidence type="ECO:0000256" key="1">
    <source>
        <dbReference type="SAM" id="MobiDB-lite"/>
    </source>
</evidence>
<dbReference type="GO" id="GO:0034220">
    <property type="term" value="P:monoatomic ion transmembrane transport"/>
    <property type="evidence" value="ECO:0007669"/>
    <property type="project" value="UniProtKB-KW"/>
</dbReference>
<name>A0A0A9ZC32_LYGHE</name>
<keyword evidence="2" id="KW-0406">Ion transport</keyword>
<keyword evidence="2" id="KW-0407">Ion channel</keyword>
<dbReference type="AlphaFoldDB" id="A0A0A9ZC32"/>
<organism evidence="2">
    <name type="scientific">Lygus hesperus</name>
    <name type="common">Western plant bug</name>
    <dbReference type="NCBI Taxonomy" id="30085"/>
    <lineage>
        <taxon>Eukaryota</taxon>
        <taxon>Metazoa</taxon>
        <taxon>Ecdysozoa</taxon>
        <taxon>Arthropoda</taxon>
        <taxon>Hexapoda</taxon>
        <taxon>Insecta</taxon>
        <taxon>Pterygota</taxon>
        <taxon>Neoptera</taxon>
        <taxon>Paraneoptera</taxon>
        <taxon>Hemiptera</taxon>
        <taxon>Heteroptera</taxon>
        <taxon>Panheteroptera</taxon>
        <taxon>Cimicomorpha</taxon>
        <taxon>Miridae</taxon>
        <taxon>Mirini</taxon>
        <taxon>Lygus</taxon>
    </lineage>
</organism>